<sequence>MEKLANSVVFPCTYAFSGCRITLPCNEKAEHEKVCKFRPYSCPCPGNLCKWHGPLEAIVHHLTNEHDYIKILNKECIIFLAANVNLAGVFDWVMMQFCYGFHFMLVLQKQENRNGDQHFFATVQLIGTRQEAEGFVYRLELKRDRRRLTWEATPLSIQEDVATAIKNRDCLNFDADTAQFFEENGDLGII</sequence>
<feature type="non-terminal residue" evidence="8">
    <location>
        <position position="190"/>
    </location>
</feature>
<dbReference type="EC" id="2.3.2.27" evidence="6"/>
<comment type="domain">
    <text evidence="6">The RING-type zinc finger domain is essential for ubiquitin ligase activity.</text>
</comment>
<dbReference type="SUPFAM" id="SSF49599">
    <property type="entry name" value="TRAF domain-like"/>
    <property type="match status" value="1"/>
</dbReference>
<keyword evidence="9" id="KW-1185">Reference proteome</keyword>
<name>A0ABQ9TE19_SAGOE</name>
<dbReference type="InterPro" id="IPR004162">
    <property type="entry name" value="SINA-like_animal"/>
</dbReference>
<dbReference type="PROSITE" id="PS51257">
    <property type="entry name" value="PROKAR_LIPOPROTEIN"/>
    <property type="match status" value="1"/>
</dbReference>
<evidence type="ECO:0000256" key="3">
    <source>
        <dbReference type="ARBA" id="ARBA00022771"/>
    </source>
</evidence>
<evidence type="ECO:0000256" key="5">
    <source>
        <dbReference type="PROSITE-ProRule" id="PRU00455"/>
    </source>
</evidence>
<accession>A0ABQ9TE19</accession>
<comment type="function">
    <text evidence="6">E3 ubiquitin-protein ligase that mediates ubiquitination and subsequent proteasomal degradation of target proteins. E3 ubiquitin ligases accept ubiquitin from an E2 ubiquitin-conjugating enzyme in the form of a thioester and then directly transfers the ubiquitin to targeted substrates.</text>
</comment>
<dbReference type="EMBL" id="JASSZA010000023">
    <property type="protein sequence ID" value="KAK2082969.1"/>
    <property type="molecule type" value="Genomic_DNA"/>
</dbReference>
<evidence type="ECO:0000256" key="6">
    <source>
        <dbReference type="RuleBase" id="RU201113"/>
    </source>
</evidence>
<keyword evidence="3 5" id="KW-0863">Zinc-finger</keyword>
<dbReference type="PROSITE" id="PS51081">
    <property type="entry name" value="ZF_SIAH"/>
    <property type="match status" value="1"/>
</dbReference>
<dbReference type="InterPro" id="IPR013083">
    <property type="entry name" value="Znf_RING/FYVE/PHD"/>
</dbReference>
<dbReference type="Gene3D" id="2.60.210.10">
    <property type="entry name" value="Apoptosis, Tumor Necrosis Factor Receptor Associated Protein 2, Chain A"/>
    <property type="match status" value="1"/>
</dbReference>
<comment type="pathway">
    <text evidence="6">Protein modification; protein ubiquitination.</text>
</comment>
<keyword evidence="2 6" id="KW-0479">Metal-binding</keyword>
<comment type="similarity">
    <text evidence="1 6">Belongs to the SINA (Seven in absentia) family.</text>
</comment>
<evidence type="ECO:0000256" key="1">
    <source>
        <dbReference type="ARBA" id="ARBA00009119"/>
    </source>
</evidence>
<evidence type="ECO:0000313" key="9">
    <source>
        <dbReference type="Proteomes" id="UP001266305"/>
    </source>
</evidence>
<dbReference type="InterPro" id="IPR008974">
    <property type="entry name" value="TRAF-like"/>
</dbReference>
<dbReference type="PANTHER" id="PTHR45877">
    <property type="entry name" value="E3 UBIQUITIN-PROTEIN LIGASE SIAH2"/>
    <property type="match status" value="1"/>
</dbReference>
<organism evidence="8 9">
    <name type="scientific">Saguinus oedipus</name>
    <name type="common">Cotton-top tamarin</name>
    <name type="synonym">Oedipomidas oedipus</name>
    <dbReference type="NCBI Taxonomy" id="9490"/>
    <lineage>
        <taxon>Eukaryota</taxon>
        <taxon>Metazoa</taxon>
        <taxon>Chordata</taxon>
        <taxon>Craniata</taxon>
        <taxon>Vertebrata</taxon>
        <taxon>Euteleostomi</taxon>
        <taxon>Mammalia</taxon>
        <taxon>Eutheria</taxon>
        <taxon>Euarchontoglires</taxon>
        <taxon>Primates</taxon>
        <taxon>Haplorrhini</taxon>
        <taxon>Platyrrhini</taxon>
        <taxon>Cebidae</taxon>
        <taxon>Callitrichinae</taxon>
        <taxon>Saguinus</taxon>
    </lineage>
</organism>
<dbReference type="PANTHER" id="PTHR45877:SF7">
    <property type="entry name" value="E3 UBIQUITIN-PROTEIN LIGASE SIAH1"/>
    <property type="match status" value="1"/>
</dbReference>
<evidence type="ECO:0000313" key="8">
    <source>
        <dbReference type="EMBL" id="KAK2082969.1"/>
    </source>
</evidence>
<dbReference type="InterPro" id="IPR013010">
    <property type="entry name" value="Znf_SIAH"/>
</dbReference>
<dbReference type="Pfam" id="PF21361">
    <property type="entry name" value="Sina_ZnF"/>
    <property type="match status" value="1"/>
</dbReference>
<dbReference type="Pfam" id="PF03145">
    <property type="entry name" value="Sina_TRAF"/>
    <property type="match status" value="1"/>
</dbReference>
<proteinExistence type="inferred from homology"/>
<comment type="catalytic activity">
    <reaction evidence="6">
        <text>S-ubiquitinyl-[E2 ubiquitin-conjugating enzyme]-L-cysteine + [acceptor protein]-L-lysine = [E2 ubiquitin-conjugating enzyme]-L-cysteine + N(6)-ubiquitinyl-[acceptor protein]-L-lysine.</text>
        <dbReference type="EC" id="2.3.2.27"/>
    </reaction>
</comment>
<keyword evidence="6" id="KW-0833">Ubl conjugation pathway</keyword>
<dbReference type="InterPro" id="IPR018121">
    <property type="entry name" value="7-in-absentia-prot_TRAF-dom"/>
</dbReference>
<gene>
    <name evidence="8" type="primary">SIAH1A_2</name>
    <name evidence="8" type="ORF">P7K49_038205</name>
</gene>
<evidence type="ECO:0000256" key="2">
    <source>
        <dbReference type="ARBA" id="ARBA00022723"/>
    </source>
</evidence>
<evidence type="ECO:0000259" key="7">
    <source>
        <dbReference type="PROSITE" id="PS51081"/>
    </source>
</evidence>
<protein>
    <recommendedName>
        <fullName evidence="6">E3 ubiquitin-protein ligase</fullName>
        <ecNumber evidence="6">2.3.2.27</ecNumber>
    </recommendedName>
</protein>
<reference evidence="8 9" key="1">
    <citation type="submission" date="2023-05" db="EMBL/GenBank/DDBJ databases">
        <title>B98-5 Cell Line De Novo Hybrid Assembly: An Optical Mapping Approach.</title>
        <authorList>
            <person name="Kananen K."/>
            <person name="Auerbach J.A."/>
            <person name="Kautto E."/>
            <person name="Blachly J.S."/>
        </authorList>
    </citation>
    <scope>NUCLEOTIDE SEQUENCE [LARGE SCALE GENOMIC DNA]</scope>
    <source>
        <strain evidence="8">B95-8</strain>
        <tissue evidence="8">Cell line</tissue>
    </source>
</reference>
<dbReference type="Gene3D" id="3.30.40.10">
    <property type="entry name" value="Zinc/RING finger domain, C3HC4 (zinc finger)"/>
    <property type="match status" value="1"/>
</dbReference>
<feature type="domain" description="SIAH-type" evidence="7">
    <location>
        <begin position="7"/>
        <end position="67"/>
    </location>
</feature>
<comment type="caution">
    <text evidence="8">The sequence shown here is derived from an EMBL/GenBank/DDBJ whole genome shotgun (WGS) entry which is preliminary data.</text>
</comment>
<dbReference type="Proteomes" id="UP001266305">
    <property type="component" value="Unassembled WGS sequence"/>
</dbReference>
<evidence type="ECO:0000256" key="4">
    <source>
        <dbReference type="ARBA" id="ARBA00022833"/>
    </source>
</evidence>
<keyword evidence="4 6" id="KW-0862">Zinc</keyword>
<comment type="domain">
    <text evidence="6">The SBD domain (substrate-binding domain) mediates the interaction with substrate proteins. It is related to the TRAF family.</text>
</comment>